<name>S4XQ21_SORCE</name>
<dbReference type="PATRIC" id="fig|1254432.3.peg.1841"/>
<sequence length="176" mass="19219">MPASKRSDSERRNSPVREAIVIAVQLPEAAEADVHRSLSELKQLLLGLDIAVVAEVAEQVLAEIGAAETPALLLLNEADRLGREERDALAREHPGALLMSALDRRDGDALRARIDAFFAQHLVERTVSIPYDRQGVLAELRDRLQVIREEYADELSVTVRGTPEALGKLAARLSGG</sequence>
<reference evidence="1 2" key="1">
    <citation type="journal article" date="2013" name="Sci. Rep.">
        <title>Extraordinary expansion of a Sorangium cellulosum genome from an alkaline milieu.</title>
        <authorList>
            <person name="Han K."/>
            <person name="Li Z.F."/>
            <person name="Peng R."/>
            <person name="Zhu L.P."/>
            <person name="Zhou T."/>
            <person name="Wang L.G."/>
            <person name="Li S.G."/>
            <person name="Zhang X.B."/>
            <person name="Hu W."/>
            <person name="Wu Z.H."/>
            <person name="Qin N."/>
            <person name="Li Y.Z."/>
        </authorList>
    </citation>
    <scope>NUCLEOTIDE SEQUENCE [LARGE SCALE GENOMIC DNA]</scope>
    <source>
        <strain evidence="1 2">So0157-2</strain>
    </source>
</reference>
<dbReference type="Proteomes" id="UP000014803">
    <property type="component" value="Chromosome"/>
</dbReference>
<evidence type="ECO:0000313" key="1">
    <source>
        <dbReference type="EMBL" id="AGP34501.1"/>
    </source>
</evidence>
<dbReference type="HOGENOM" id="CLU_1524176_0_0_7"/>
<gene>
    <name evidence="1" type="ORF">SCE1572_08265</name>
</gene>
<proteinExistence type="predicted"/>
<dbReference type="STRING" id="1254432.SCE1572_08265"/>
<dbReference type="RefSeq" id="WP_020733638.1">
    <property type="nucleotide sequence ID" value="NC_021658.1"/>
</dbReference>
<dbReference type="EMBL" id="CP003969">
    <property type="protein sequence ID" value="AGP34501.1"/>
    <property type="molecule type" value="Genomic_DNA"/>
</dbReference>
<evidence type="ECO:0008006" key="3">
    <source>
        <dbReference type="Google" id="ProtNLM"/>
    </source>
</evidence>
<dbReference type="eggNOG" id="COG2262">
    <property type="taxonomic scope" value="Bacteria"/>
</dbReference>
<dbReference type="AlphaFoldDB" id="S4XQ21"/>
<accession>S4XQ21</accession>
<evidence type="ECO:0000313" key="2">
    <source>
        <dbReference type="Proteomes" id="UP000014803"/>
    </source>
</evidence>
<dbReference type="KEGG" id="scu:SCE1572_08265"/>
<protein>
    <recommendedName>
        <fullName evidence="3">GTPase HflX</fullName>
    </recommendedName>
</protein>
<organism evidence="1 2">
    <name type="scientific">Sorangium cellulosum So0157-2</name>
    <dbReference type="NCBI Taxonomy" id="1254432"/>
    <lineage>
        <taxon>Bacteria</taxon>
        <taxon>Pseudomonadati</taxon>
        <taxon>Myxococcota</taxon>
        <taxon>Polyangia</taxon>
        <taxon>Polyangiales</taxon>
        <taxon>Polyangiaceae</taxon>
        <taxon>Sorangium</taxon>
    </lineage>
</organism>